<dbReference type="PANTHER" id="PTHR15496:SF2">
    <property type="entry name" value="GENERAL TRANSCRIPTION FACTOR 3C POLYPEPTIDE 4"/>
    <property type="match status" value="1"/>
</dbReference>
<dbReference type="GO" id="GO:0006384">
    <property type="term" value="P:transcription initiation at RNA polymerase III promoter"/>
    <property type="evidence" value="ECO:0007669"/>
    <property type="project" value="InterPro"/>
</dbReference>
<dbReference type="Proteomes" id="UP000230002">
    <property type="component" value="Unassembled WGS sequence"/>
</dbReference>
<dbReference type="PANTHER" id="PTHR15496">
    <property type="entry name" value="GENERAL TRANSCRIPTION FACTOR 3C POLYPEPTIDE 4 FAMILY"/>
    <property type="match status" value="1"/>
</dbReference>
<organism evidence="4 5">
    <name type="scientific">Ganoderma sinense ZZ0214-1</name>
    <dbReference type="NCBI Taxonomy" id="1077348"/>
    <lineage>
        <taxon>Eukaryota</taxon>
        <taxon>Fungi</taxon>
        <taxon>Dikarya</taxon>
        <taxon>Basidiomycota</taxon>
        <taxon>Agaricomycotina</taxon>
        <taxon>Agaricomycetes</taxon>
        <taxon>Polyporales</taxon>
        <taxon>Polyporaceae</taxon>
        <taxon>Ganoderma</taxon>
    </lineage>
</organism>
<keyword evidence="5" id="KW-1185">Reference proteome</keyword>
<dbReference type="Pfam" id="PF12660">
    <property type="entry name" value="zf-TFIIIC"/>
    <property type="match status" value="1"/>
</dbReference>
<dbReference type="InterPro" id="IPR024761">
    <property type="entry name" value="TFIIIC_delta_N"/>
</dbReference>
<proteinExistence type="predicted"/>
<evidence type="ECO:0000259" key="3">
    <source>
        <dbReference type="Pfam" id="PF12660"/>
    </source>
</evidence>
<feature type="domain" description="Transcription factor IIIC 90kDa subunit N-terminal" evidence="2">
    <location>
        <begin position="27"/>
        <end position="424"/>
    </location>
</feature>
<evidence type="ECO:0000313" key="4">
    <source>
        <dbReference type="EMBL" id="PIL25172.1"/>
    </source>
</evidence>
<dbReference type="InterPro" id="IPR044230">
    <property type="entry name" value="GTF3C4"/>
</dbReference>
<sequence length="808" mass="86649">MAELPLPTVLSLPAVSVSSSVRCLQFSQDGQLVLLTKYAVYILTPDTGVNVELSSVIKQTLDSKPSARSSAPPLGWLRTMVEFDRSLAHQWHAEYWGAVSLGSLDPSLQAAALSPSNLTADAGCVLALLSSNLELTIWGASKNSLTGAWIKLQDVTSSLKLASVASPPRSAFKETLRLQSTCLDWSSQPSWNLTPAPRIDASLLAVGDRAGCVTLLRYVRSDRYVAPVEEVQVSDRWVTHLAWSPWLLTQDGTCEAMLACGISDGSVNILVVRQTLTSKPGTTRFIPTHDLGLSVQAHHEIACDSDGRAITGMAWANTTGRTPILIFHKAAVVLLWSTASNASAWSGSRALLLPTQKRSVGSSALSPSSGVSYIPDRDICVLSLSDGSFHVIHNLSANPSLDPPLSEVISSQTLSAVSRAFFSRAEPEKVTLKDVDRINGMTTYDGRATFVWTYEAYRPTDFSYKHDAKHISTLIVAQLWHETTIDQQVVADLAESVGRAANSGETPISTLRSIFLHLRDPVRLSRIHSDVLNALHQGQPTGASADINVPSYAGEWTADVSRELRESLTTHLFGWDSIQSQRKRYAVALFCQSRAQAPDVQQKFADAARLFLTHIRAHVQLTLLRHISALGAPPALAKEAEILLAHFSRSAPHPEPINASATPTASVDSLDEPCPACGASVPLVPSETENAMCTNGHVWARCCITSFLLSTPMVRTCVGCSRKALLAPPSAPTGAVTTAVADPPRGNGSGDGDKDGDRHGHRDAGPPAVAGGTLSGLPGSARDSRVVRDLLDATRRCPFCGNNFVMLV</sequence>
<gene>
    <name evidence="4" type="ORF">GSI_13061</name>
</gene>
<comment type="caution">
    <text evidence="4">The sequence shown here is derived from an EMBL/GenBank/DDBJ whole genome shotgun (WGS) entry which is preliminary data.</text>
</comment>
<dbReference type="InterPro" id="IPR024764">
    <property type="entry name" value="TFIIIC_Znf"/>
</dbReference>
<name>A0A2G8RUH7_9APHY</name>
<feature type="compositionally biased region" description="Basic and acidic residues" evidence="1">
    <location>
        <begin position="751"/>
        <end position="764"/>
    </location>
</feature>
<accession>A0A2G8RUH7</accession>
<dbReference type="OrthoDB" id="421374at2759"/>
<dbReference type="InterPro" id="IPR015943">
    <property type="entry name" value="WD40/YVTN_repeat-like_dom_sf"/>
</dbReference>
<evidence type="ECO:0008006" key="6">
    <source>
        <dbReference type="Google" id="ProtNLM"/>
    </source>
</evidence>
<evidence type="ECO:0000256" key="1">
    <source>
        <dbReference type="SAM" id="MobiDB-lite"/>
    </source>
</evidence>
<evidence type="ECO:0000259" key="2">
    <source>
        <dbReference type="Pfam" id="PF12657"/>
    </source>
</evidence>
<dbReference type="Pfam" id="PF12657">
    <property type="entry name" value="TFIIIC_delta"/>
    <property type="match status" value="1"/>
</dbReference>
<dbReference type="AlphaFoldDB" id="A0A2G8RUH7"/>
<reference evidence="4 5" key="1">
    <citation type="journal article" date="2015" name="Sci. Rep.">
        <title>Chromosome-level genome map provides insights into diverse defense mechanisms in the medicinal fungus Ganoderma sinense.</title>
        <authorList>
            <person name="Zhu Y."/>
            <person name="Xu J."/>
            <person name="Sun C."/>
            <person name="Zhou S."/>
            <person name="Xu H."/>
            <person name="Nelson D.R."/>
            <person name="Qian J."/>
            <person name="Song J."/>
            <person name="Luo H."/>
            <person name="Xiang L."/>
            <person name="Li Y."/>
            <person name="Xu Z."/>
            <person name="Ji A."/>
            <person name="Wang L."/>
            <person name="Lu S."/>
            <person name="Hayward A."/>
            <person name="Sun W."/>
            <person name="Li X."/>
            <person name="Schwartz D.C."/>
            <person name="Wang Y."/>
            <person name="Chen S."/>
        </authorList>
    </citation>
    <scope>NUCLEOTIDE SEQUENCE [LARGE SCALE GENOMIC DNA]</scope>
    <source>
        <strain evidence="4 5">ZZ0214-1</strain>
    </source>
</reference>
<feature type="region of interest" description="Disordered" evidence="1">
    <location>
        <begin position="729"/>
        <end position="780"/>
    </location>
</feature>
<evidence type="ECO:0000313" key="5">
    <source>
        <dbReference type="Proteomes" id="UP000230002"/>
    </source>
</evidence>
<feature type="domain" description="Transcription factor IIIC putative zinc-finger" evidence="3">
    <location>
        <begin position="667"/>
        <end position="804"/>
    </location>
</feature>
<dbReference type="GO" id="GO:0004402">
    <property type="term" value="F:histone acetyltransferase activity"/>
    <property type="evidence" value="ECO:0007669"/>
    <property type="project" value="InterPro"/>
</dbReference>
<dbReference type="GO" id="GO:0000127">
    <property type="term" value="C:transcription factor TFIIIC complex"/>
    <property type="evidence" value="ECO:0007669"/>
    <property type="project" value="InterPro"/>
</dbReference>
<dbReference type="STRING" id="1077348.A0A2G8RUH7"/>
<dbReference type="SUPFAM" id="SSF69322">
    <property type="entry name" value="Tricorn protease domain 2"/>
    <property type="match status" value="1"/>
</dbReference>
<dbReference type="Gene3D" id="2.130.10.10">
    <property type="entry name" value="YVTN repeat-like/Quinoprotein amine dehydrogenase"/>
    <property type="match status" value="1"/>
</dbReference>
<dbReference type="EMBL" id="AYKW01000056">
    <property type="protein sequence ID" value="PIL25172.1"/>
    <property type="molecule type" value="Genomic_DNA"/>
</dbReference>
<protein>
    <recommendedName>
        <fullName evidence="6">Transcription factor IIIC putative zinc-finger domain-containing protein</fullName>
    </recommendedName>
</protein>